<evidence type="ECO:0000313" key="2">
    <source>
        <dbReference type="EMBL" id="MFD1631460.1"/>
    </source>
</evidence>
<keyword evidence="1" id="KW-0812">Transmembrane</keyword>
<dbReference type="EMBL" id="JBHUDG010000047">
    <property type="protein sequence ID" value="MFD1631460.1"/>
    <property type="molecule type" value="Genomic_DNA"/>
</dbReference>
<evidence type="ECO:0000313" key="3">
    <source>
        <dbReference type="Proteomes" id="UP001597118"/>
    </source>
</evidence>
<feature type="transmembrane region" description="Helical" evidence="1">
    <location>
        <begin position="6"/>
        <end position="26"/>
    </location>
</feature>
<keyword evidence="1" id="KW-0472">Membrane</keyword>
<organism evidence="2 3">
    <name type="scientific">Pseudopedobacter beijingensis</name>
    <dbReference type="NCBI Taxonomy" id="1207056"/>
    <lineage>
        <taxon>Bacteria</taxon>
        <taxon>Pseudomonadati</taxon>
        <taxon>Bacteroidota</taxon>
        <taxon>Sphingobacteriia</taxon>
        <taxon>Sphingobacteriales</taxon>
        <taxon>Sphingobacteriaceae</taxon>
        <taxon>Pseudopedobacter</taxon>
    </lineage>
</organism>
<keyword evidence="1" id="KW-1133">Transmembrane helix</keyword>
<reference evidence="3" key="1">
    <citation type="journal article" date="2019" name="Int. J. Syst. Evol. Microbiol.">
        <title>The Global Catalogue of Microorganisms (GCM) 10K type strain sequencing project: providing services to taxonomists for standard genome sequencing and annotation.</title>
        <authorList>
            <consortium name="The Broad Institute Genomics Platform"/>
            <consortium name="The Broad Institute Genome Sequencing Center for Infectious Disease"/>
            <person name="Wu L."/>
            <person name="Ma J."/>
        </authorList>
    </citation>
    <scope>NUCLEOTIDE SEQUENCE [LARGE SCALE GENOMIC DNA]</scope>
    <source>
        <strain evidence="3">CCUG 53762</strain>
    </source>
</reference>
<feature type="transmembrane region" description="Helical" evidence="1">
    <location>
        <begin position="141"/>
        <end position="159"/>
    </location>
</feature>
<feature type="transmembrane region" description="Helical" evidence="1">
    <location>
        <begin position="38"/>
        <end position="57"/>
    </location>
</feature>
<evidence type="ECO:0000256" key="1">
    <source>
        <dbReference type="SAM" id="Phobius"/>
    </source>
</evidence>
<sequence length="160" mass="17444">MFKENTHSYLLLIFISSLLILTFYTYRKAQLHDMVHAYESYKVAVWVPVGAVFSYYLNHTMGLGPVLAASVVGAIASFIPNMNTNSAYLKKLPPAVYCGAFIGMSNTQIANGFTFILTASFFTAVFLVISKSVLNGIGGKLGTLAFLGVALTYFLIFLLG</sequence>
<feature type="transmembrane region" description="Helical" evidence="1">
    <location>
        <begin position="63"/>
        <end position="82"/>
    </location>
</feature>
<protein>
    <submittedName>
        <fullName evidence="2">Uncharacterized protein</fullName>
    </submittedName>
</protein>
<proteinExistence type="predicted"/>
<feature type="transmembrane region" description="Helical" evidence="1">
    <location>
        <begin position="109"/>
        <end position="129"/>
    </location>
</feature>
<comment type="caution">
    <text evidence="2">The sequence shown here is derived from an EMBL/GenBank/DDBJ whole genome shotgun (WGS) entry which is preliminary data.</text>
</comment>
<name>A0ABW4IH07_9SPHI</name>
<gene>
    <name evidence="2" type="ORF">ACFSAH_16420</name>
</gene>
<keyword evidence="3" id="KW-1185">Reference proteome</keyword>
<dbReference type="Proteomes" id="UP001597118">
    <property type="component" value="Unassembled WGS sequence"/>
</dbReference>
<accession>A0ABW4IH07</accession>